<dbReference type="Proteomes" id="UP000095591">
    <property type="component" value="Unassembled WGS sequence"/>
</dbReference>
<keyword evidence="1" id="KW-0472">Membrane</keyword>
<dbReference type="PANTHER" id="PTHR30572:SF4">
    <property type="entry name" value="ABC TRANSPORTER PERMEASE YTRF"/>
    <property type="match status" value="1"/>
</dbReference>
<evidence type="ECO:0000313" key="3">
    <source>
        <dbReference type="Proteomes" id="UP000095591"/>
    </source>
</evidence>
<feature type="transmembrane region" description="Helical" evidence="1">
    <location>
        <begin position="372"/>
        <end position="396"/>
    </location>
</feature>
<dbReference type="EMBL" id="CYXP01000008">
    <property type="protein sequence ID" value="CUN28401.1"/>
    <property type="molecule type" value="Genomic_DNA"/>
</dbReference>
<dbReference type="GO" id="GO:0005886">
    <property type="term" value="C:plasma membrane"/>
    <property type="evidence" value="ECO:0007669"/>
    <property type="project" value="TreeGrafter"/>
</dbReference>
<dbReference type="AlphaFoldDB" id="A0A173VMH0"/>
<dbReference type="InterPro" id="IPR050250">
    <property type="entry name" value="Macrolide_Exporter_MacB"/>
</dbReference>
<evidence type="ECO:0000313" key="2">
    <source>
        <dbReference type="EMBL" id="CUN28401.1"/>
    </source>
</evidence>
<feature type="transmembrane region" description="Helical" evidence="1">
    <location>
        <begin position="289"/>
        <end position="309"/>
    </location>
</feature>
<dbReference type="RefSeq" id="WP_057319798.1">
    <property type="nucleotide sequence ID" value="NZ_CYXP01000008.1"/>
</dbReference>
<sequence length="413" mass="47563">MIKHLVKIIWNQRRRNGWMAAEILLVFVVLWYIIDSLMAVGKVFFAPMGWDIDHVYWISMGVEEVDRNEMDSTYRYVTSGRSMLTAIDRIKTCPGVEAVGAGLMSMPHTGENRYMQVDVNDSINVEYVKLLEVTSGFLEVFNFRPMEGEKKDWEEMLNGRQVVLSAGLFREFQEKGGKRDEGISFWGDRRSIGGVTADFRADRFTKSCSWLFMPLTDEEIAEDDTDFHVKIAVRVNPSADHDFPEFFVKQMEKQLSIDRLYLLDVIPYSDLRYSMELRNGVKSELQNQIAVMEFLLFNIFLGIIGTFWFRTEQRKGEMGLRIALGSTRFSLKGIMIAEGVLLLTLIAVPPLLICFNLHVSELTKGFYMDYTIARFAAGFLITYLVMAVMIILGIWYPAHQMARLEPADALRYE</sequence>
<organism evidence="2 3">
    <name type="scientific">Parabacteroides distasonis</name>
    <dbReference type="NCBI Taxonomy" id="823"/>
    <lineage>
        <taxon>Bacteria</taxon>
        <taxon>Pseudomonadati</taxon>
        <taxon>Bacteroidota</taxon>
        <taxon>Bacteroidia</taxon>
        <taxon>Bacteroidales</taxon>
        <taxon>Tannerellaceae</taxon>
        <taxon>Parabacteroides</taxon>
    </lineage>
</organism>
<keyword evidence="1" id="KW-0812">Transmembrane</keyword>
<dbReference type="PANTHER" id="PTHR30572">
    <property type="entry name" value="MEMBRANE COMPONENT OF TRANSPORTER-RELATED"/>
    <property type="match status" value="1"/>
</dbReference>
<name>A0A173VMH0_PARDI</name>
<gene>
    <name evidence="2" type="ORF">ERS852429_03248</name>
</gene>
<proteinExistence type="predicted"/>
<keyword evidence="1" id="KW-1133">Transmembrane helix</keyword>
<dbReference type="GO" id="GO:0022857">
    <property type="term" value="F:transmembrane transporter activity"/>
    <property type="evidence" value="ECO:0007669"/>
    <property type="project" value="TreeGrafter"/>
</dbReference>
<protein>
    <submittedName>
        <fullName evidence="2">Acidobacterial duplicated orphan permease</fullName>
    </submittedName>
</protein>
<feature type="transmembrane region" description="Helical" evidence="1">
    <location>
        <begin position="329"/>
        <end position="352"/>
    </location>
</feature>
<evidence type="ECO:0000256" key="1">
    <source>
        <dbReference type="SAM" id="Phobius"/>
    </source>
</evidence>
<reference evidence="2 3" key="1">
    <citation type="submission" date="2015-09" db="EMBL/GenBank/DDBJ databases">
        <authorList>
            <consortium name="Pathogen Informatics"/>
        </authorList>
    </citation>
    <scope>NUCLEOTIDE SEQUENCE [LARGE SCALE GENOMIC DNA]</scope>
    <source>
        <strain evidence="2 3">2789STDY5608872</strain>
    </source>
</reference>
<feature type="transmembrane region" description="Helical" evidence="1">
    <location>
        <begin position="16"/>
        <end position="34"/>
    </location>
</feature>
<accession>A0A173VMH0</accession>